<proteinExistence type="inferred from homology"/>
<feature type="binding site" evidence="6">
    <location>
        <position position="190"/>
    </location>
    <ligand>
        <name>S-adenosyl-L-methionine</name>
        <dbReference type="ChEBI" id="CHEBI:59789"/>
    </ligand>
</feature>
<keyword evidence="3 6" id="KW-0808">Transferase</keyword>
<dbReference type="InterPro" id="IPR049560">
    <property type="entry name" value="MeTrfase_RsmB-F_NOP2_cat"/>
</dbReference>
<dbReference type="EMBL" id="CATOUU010000380">
    <property type="protein sequence ID" value="CAI9926958.1"/>
    <property type="molecule type" value="Genomic_DNA"/>
</dbReference>
<dbReference type="SUPFAM" id="SSF53335">
    <property type="entry name" value="S-adenosyl-L-methionine-dependent methyltransferases"/>
    <property type="match status" value="1"/>
</dbReference>
<dbReference type="PROSITE" id="PS51686">
    <property type="entry name" value="SAM_MT_RSMB_NOP"/>
    <property type="match status" value="1"/>
</dbReference>
<evidence type="ECO:0000259" key="8">
    <source>
        <dbReference type="PROSITE" id="PS51686"/>
    </source>
</evidence>
<dbReference type="Proteomes" id="UP001642409">
    <property type="component" value="Unassembled WGS sequence"/>
</dbReference>
<dbReference type="PROSITE" id="PS01153">
    <property type="entry name" value="NOL1_NOP2_SUN"/>
    <property type="match status" value="1"/>
</dbReference>
<feature type="binding site" evidence="6">
    <location>
        <position position="206"/>
    </location>
    <ligand>
        <name>S-adenosyl-L-methionine</name>
        <dbReference type="ChEBI" id="CHEBI:59789"/>
    </ligand>
</feature>
<dbReference type="GO" id="GO:0001510">
    <property type="term" value="P:RNA methylation"/>
    <property type="evidence" value="ECO:0007669"/>
    <property type="project" value="InterPro"/>
</dbReference>
<dbReference type="InterPro" id="IPR029063">
    <property type="entry name" value="SAM-dependent_MTases_sf"/>
</dbReference>
<dbReference type="EMBL" id="CAXDID020000003">
    <property type="protein sequence ID" value="CAL5971652.1"/>
    <property type="molecule type" value="Genomic_DNA"/>
</dbReference>
<dbReference type="InterPro" id="IPR001678">
    <property type="entry name" value="MeTrfase_RsmB-F_NOP2_dom"/>
</dbReference>
<dbReference type="GO" id="GO:0003723">
    <property type="term" value="F:RNA binding"/>
    <property type="evidence" value="ECO:0007669"/>
    <property type="project" value="UniProtKB-UniRule"/>
</dbReference>
<evidence type="ECO:0000256" key="5">
    <source>
        <dbReference type="ARBA" id="ARBA00022884"/>
    </source>
</evidence>
<evidence type="ECO:0000256" key="1">
    <source>
        <dbReference type="ARBA" id="ARBA00007494"/>
    </source>
</evidence>
<reference evidence="9" key="1">
    <citation type="submission" date="2023-06" db="EMBL/GenBank/DDBJ databases">
        <authorList>
            <person name="Kurt Z."/>
        </authorList>
    </citation>
    <scope>NUCLEOTIDE SEQUENCE</scope>
</reference>
<gene>
    <name evidence="9" type="ORF">HINF_LOCUS14603</name>
    <name evidence="10" type="ORF">HINF_LOCUS1512</name>
</gene>
<evidence type="ECO:0000256" key="7">
    <source>
        <dbReference type="SAM" id="MobiDB-lite"/>
    </source>
</evidence>
<dbReference type="PRINTS" id="PR02008">
    <property type="entry name" value="RCMTFAMILY"/>
</dbReference>
<dbReference type="PANTHER" id="PTHR22808:SF1">
    <property type="entry name" value="RNA CYTOSINE-C(5)-METHYLTRANSFERASE NSUN2-RELATED"/>
    <property type="match status" value="1"/>
</dbReference>
<reference evidence="10 11" key="2">
    <citation type="submission" date="2024-07" db="EMBL/GenBank/DDBJ databases">
        <authorList>
            <person name="Akdeniz Z."/>
        </authorList>
    </citation>
    <scope>NUCLEOTIDE SEQUENCE [LARGE SCALE GENOMIC DNA]</scope>
</reference>
<keyword evidence="2 6" id="KW-0489">Methyltransferase</keyword>
<feature type="active site" description="Nucleophile" evidence="6">
    <location>
        <position position="259"/>
    </location>
</feature>
<evidence type="ECO:0000256" key="2">
    <source>
        <dbReference type="ARBA" id="ARBA00022603"/>
    </source>
</evidence>
<evidence type="ECO:0000313" key="10">
    <source>
        <dbReference type="EMBL" id="CAL5971652.1"/>
    </source>
</evidence>
<dbReference type="AlphaFoldDB" id="A0AA86NX61"/>
<evidence type="ECO:0000256" key="6">
    <source>
        <dbReference type="PROSITE-ProRule" id="PRU01023"/>
    </source>
</evidence>
<feature type="binding site" evidence="6">
    <location>
        <begin position="139"/>
        <end position="145"/>
    </location>
    <ligand>
        <name>S-adenosyl-L-methionine</name>
        <dbReference type="ChEBI" id="CHEBI:59789"/>
    </ligand>
</feature>
<feature type="binding site" evidence="6">
    <location>
        <position position="163"/>
    </location>
    <ligand>
        <name>S-adenosyl-L-methionine</name>
        <dbReference type="ChEBI" id="CHEBI:59789"/>
    </ligand>
</feature>
<dbReference type="InterPro" id="IPR023267">
    <property type="entry name" value="RCMT"/>
</dbReference>
<feature type="domain" description="SAM-dependent MTase RsmB/NOP-type" evidence="8">
    <location>
        <begin position="27"/>
        <end position="370"/>
    </location>
</feature>
<evidence type="ECO:0000313" key="11">
    <source>
        <dbReference type="Proteomes" id="UP001642409"/>
    </source>
</evidence>
<feature type="region of interest" description="Disordered" evidence="7">
    <location>
        <begin position="635"/>
        <end position="670"/>
    </location>
</feature>
<accession>A0AA86NX61</accession>
<keyword evidence="4 6" id="KW-0949">S-adenosyl-L-methionine</keyword>
<dbReference type="InterPro" id="IPR018314">
    <property type="entry name" value="RsmB/NOL1/NOP2-like_CS"/>
</dbReference>
<evidence type="ECO:0000256" key="4">
    <source>
        <dbReference type="ARBA" id="ARBA00022691"/>
    </source>
</evidence>
<dbReference type="GO" id="GO:0008173">
    <property type="term" value="F:RNA methyltransferase activity"/>
    <property type="evidence" value="ECO:0007669"/>
    <property type="project" value="InterPro"/>
</dbReference>
<dbReference type="Pfam" id="PF01189">
    <property type="entry name" value="Methyltr_RsmB-F"/>
    <property type="match status" value="1"/>
</dbReference>
<evidence type="ECO:0000256" key="3">
    <source>
        <dbReference type="ARBA" id="ARBA00022679"/>
    </source>
</evidence>
<dbReference type="PANTHER" id="PTHR22808">
    <property type="entry name" value="NCL1 YEAST -RELATED NOL1/NOP2/FMU SUN DOMAIN-CONTAINING"/>
    <property type="match status" value="1"/>
</dbReference>
<comment type="caution">
    <text evidence="9">The sequence shown here is derived from an EMBL/GenBank/DDBJ whole genome shotgun (WGS) entry which is preliminary data.</text>
</comment>
<keyword evidence="5 6" id="KW-0694">RNA-binding</keyword>
<comment type="similarity">
    <text evidence="1 6">Belongs to the class I-like SAM-binding methyltransferase superfamily. RsmB/NOP family.</text>
</comment>
<keyword evidence="11" id="KW-1185">Reference proteome</keyword>
<organism evidence="9">
    <name type="scientific">Hexamita inflata</name>
    <dbReference type="NCBI Taxonomy" id="28002"/>
    <lineage>
        <taxon>Eukaryota</taxon>
        <taxon>Metamonada</taxon>
        <taxon>Diplomonadida</taxon>
        <taxon>Hexamitidae</taxon>
        <taxon>Hexamitinae</taxon>
        <taxon>Hexamita</taxon>
    </lineage>
</organism>
<name>A0AA86NX61_9EUKA</name>
<protein>
    <submittedName>
        <fullName evidence="9">Sun/nucleolar protein family protein</fullName>
    </submittedName>
    <submittedName>
        <fullName evidence="10">Sun/nucleolar_protein family protein</fullName>
    </submittedName>
</protein>
<dbReference type="Gene3D" id="3.40.50.150">
    <property type="entry name" value="Vaccinia Virus protein VP39"/>
    <property type="match status" value="1"/>
</dbReference>
<sequence>MNNIDPSKSKLIPYYSHYLSEEEMKLYVQYFSQDLPAAFRVNKHGKSDAFQANMQQLLETYFRSRLEDQSQMEKLPHVPGGYLFIPSRIQLRSNEKLNKIHKFLVVANEGGLVTRQEFVSMLPPLFLNCSKGEKVLDMCAAPGSKTSQLMEQVGMTGLVVANDLELTRCHVLMHGVISQPCPQLIITNLDASKYPKLTTFDKILCDVPCSGDGTLRKAKEIWNKWSNAGSLCLFEIQLKVLIRGLQLLKVGGEICYSTCSLNVIENEAVVKTVLEKFGASIEVIDCSGKFEGIKRADGLRTWDIGGLNGEFYKNYEELEAVQDETYRKRFNKAMFPTQDAGIQEQLTKSMRFYPWLNNSGGFYVCMIKKVAELPQDDLADSLNANAMNYEKLNENTEFCMNFSKSMPLQPLKKIKKQEVVAALQEKFHFRYFFEEGDLNDILPNCAQRELQDMEATRVYLLNKEAQKILYCSENAYLTYHIVQAGCGGFERHTGIINQDKLSYRVETPMNFLLNNTDFVMHISYKLFLRVVRAGLNGDDESIRFQDQENIEQFGEDIEHLKTMQLHQMYLLKVKSEGLNEEDTIKVKAINELNISSWLGGTSLGFHIKRKQRNALWCLLMNEDIHEIVVSGEAKRKAAYRERRKNDKNGKDAGSKDDKSEQHDVQEEKNE</sequence>
<evidence type="ECO:0000313" key="9">
    <source>
        <dbReference type="EMBL" id="CAI9926958.1"/>
    </source>
</evidence>